<evidence type="ECO:0000256" key="2">
    <source>
        <dbReference type="HAMAP-Rule" id="MF_00163"/>
    </source>
</evidence>
<dbReference type="Gene3D" id="3.90.45.10">
    <property type="entry name" value="Peptide deformylase"/>
    <property type="match status" value="1"/>
</dbReference>
<accession>A0A1F4VFN9</accession>
<comment type="catalytic activity">
    <reaction evidence="2">
        <text>N-terminal N-formyl-L-methionyl-[peptide] + H2O = N-terminal L-methionyl-[peptide] + formate</text>
        <dbReference type="Rhea" id="RHEA:24420"/>
        <dbReference type="Rhea" id="RHEA-COMP:10639"/>
        <dbReference type="Rhea" id="RHEA-COMP:10640"/>
        <dbReference type="ChEBI" id="CHEBI:15377"/>
        <dbReference type="ChEBI" id="CHEBI:15740"/>
        <dbReference type="ChEBI" id="CHEBI:49298"/>
        <dbReference type="ChEBI" id="CHEBI:64731"/>
        <dbReference type="EC" id="3.5.1.88"/>
    </reaction>
</comment>
<organism evidence="3 4">
    <name type="scientific">candidate division WWE3 bacterium RIFCSPLOWO2_01_FULL_41_18</name>
    <dbReference type="NCBI Taxonomy" id="1802625"/>
    <lineage>
        <taxon>Bacteria</taxon>
        <taxon>Katanobacteria</taxon>
    </lineage>
</organism>
<dbReference type="PANTHER" id="PTHR10458:SF22">
    <property type="entry name" value="PEPTIDE DEFORMYLASE"/>
    <property type="match status" value="1"/>
</dbReference>
<evidence type="ECO:0000256" key="1">
    <source>
        <dbReference type="ARBA" id="ARBA00010759"/>
    </source>
</evidence>
<reference evidence="3 4" key="1">
    <citation type="journal article" date="2016" name="Nat. Commun.">
        <title>Thousands of microbial genomes shed light on interconnected biogeochemical processes in an aquifer system.</title>
        <authorList>
            <person name="Anantharaman K."/>
            <person name="Brown C.T."/>
            <person name="Hug L.A."/>
            <person name="Sharon I."/>
            <person name="Castelle C.J."/>
            <person name="Probst A.J."/>
            <person name="Thomas B.C."/>
            <person name="Singh A."/>
            <person name="Wilkins M.J."/>
            <person name="Karaoz U."/>
            <person name="Brodie E.L."/>
            <person name="Williams K.H."/>
            <person name="Hubbard S.S."/>
            <person name="Banfield J.F."/>
        </authorList>
    </citation>
    <scope>NUCLEOTIDE SEQUENCE [LARGE SCALE GENOMIC DNA]</scope>
</reference>
<dbReference type="SUPFAM" id="SSF56420">
    <property type="entry name" value="Peptide deformylase"/>
    <property type="match status" value="1"/>
</dbReference>
<dbReference type="EMBL" id="MEVI01000002">
    <property type="protein sequence ID" value="OGC55513.1"/>
    <property type="molecule type" value="Genomic_DNA"/>
</dbReference>
<keyword evidence="2" id="KW-0648">Protein biosynthesis</keyword>
<dbReference type="NCBIfam" id="NF001159">
    <property type="entry name" value="PRK00150.1-3"/>
    <property type="match status" value="1"/>
</dbReference>
<dbReference type="Proteomes" id="UP000176504">
    <property type="component" value="Unassembled WGS sequence"/>
</dbReference>
<keyword evidence="2" id="KW-0408">Iron</keyword>
<dbReference type="GO" id="GO:0046872">
    <property type="term" value="F:metal ion binding"/>
    <property type="evidence" value="ECO:0007669"/>
    <property type="project" value="UniProtKB-KW"/>
</dbReference>
<feature type="binding site" evidence="2">
    <location>
        <position position="148"/>
    </location>
    <ligand>
        <name>Fe cation</name>
        <dbReference type="ChEBI" id="CHEBI:24875"/>
    </ligand>
</feature>
<comment type="cofactor">
    <cofactor evidence="2">
        <name>Fe(2+)</name>
        <dbReference type="ChEBI" id="CHEBI:29033"/>
    </cofactor>
    <text evidence="2">Binds 1 Fe(2+) ion.</text>
</comment>
<dbReference type="PIRSF" id="PIRSF004749">
    <property type="entry name" value="Pep_def"/>
    <property type="match status" value="1"/>
</dbReference>
<keyword evidence="2" id="KW-0378">Hydrolase</keyword>
<dbReference type="PANTHER" id="PTHR10458">
    <property type="entry name" value="PEPTIDE DEFORMYLASE"/>
    <property type="match status" value="1"/>
</dbReference>
<dbReference type="AlphaFoldDB" id="A0A1F4VFN9"/>
<dbReference type="Pfam" id="PF01327">
    <property type="entry name" value="Pep_deformylase"/>
    <property type="match status" value="1"/>
</dbReference>
<gene>
    <name evidence="2" type="primary">def</name>
    <name evidence="3" type="ORF">A3A78_00970</name>
</gene>
<keyword evidence="2" id="KW-0479">Metal-binding</keyword>
<comment type="caution">
    <text evidence="3">The sequence shown here is derived from an EMBL/GenBank/DDBJ whole genome shotgun (WGS) entry which is preliminary data.</text>
</comment>
<dbReference type="NCBIfam" id="TIGR00079">
    <property type="entry name" value="pept_deformyl"/>
    <property type="match status" value="1"/>
</dbReference>
<sequence>MALKEIVKVPNKVLITKAEIALFDAETKSLAEDLIQTLNATTKPKGAGLAAPQIGESKRVFIAKKFSKDPSDSEKEIETNFIFINPEILSHSEVTDINWEGCLSIPDTYGQLERFKRVKVKSFDLNGNEFTLKAEGFFARVIQHEMDHINGVLFTSKVIGKTLTEKELDELQAKETQVE</sequence>
<evidence type="ECO:0000313" key="3">
    <source>
        <dbReference type="EMBL" id="OGC55513.1"/>
    </source>
</evidence>
<evidence type="ECO:0000313" key="4">
    <source>
        <dbReference type="Proteomes" id="UP000176504"/>
    </source>
</evidence>
<protein>
    <recommendedName>
        <fullName evidence="2">Peptide deformylase</fullName>
        <shortName evidence="2">PDF</shortName>
        <ecNumber evidence="2">3.5.1.88</ecNumber>
    </recommendedName>
    <alternativeName>
        <fullName evidence="2">Polypeptide deformylase</fullName>
    </alternativeName>
</protein>
<dbReference type="EC" id="3.5.1.88" evidence="2"/>
<dbReference type="GO" id="GO:0042586">
    <property type="term" value="F:peptide deformylase activity"/>
    <property type="evidence" value="ECO:0007669"/>
    <property type="project" value="UniProtKB-UniRule"/>
</dbReference>
<dbReference type="PRINTS" id="PR01576">
    <property type="entry name" value="PDEFORMYLASE"/>
</dbReference>
<comment type="function">
    <text evidence="2">Removes the formyl group from the N-terminal Met of newly synthesized proteins. Requires at least a dipeptide for an efficient rate of reaction. N-terminal L-methionine is a prerequisite for activity but the enzyme has broad specificity at other positions.</text>
</comment>
<feature type="active site" evidence="2">
    <location>
        <position position="145"/>
    </location>
</feature>
<proteinExistence type="inferred from homology"/>
<dbReference type="CDD" id="cd00487">
    <property type="entry name" value="Pep_deformylase"/>
    <property type="match status" value="1"/>
</dbReference>
<comment type="similarity">
    <text evidence="1 2">Belongs to the polypeptide deformylase family.</text>
</comment>
<name>A0A1F4VFN9_UNCKA</name>
<dbReference type="GO" id="GO:0006412">
    <property type="term" value="P:translation"/>
    <property type="evidence" value="ECO:0007669"/>
    <property type="project" value="UniProtKB-UniRule"/>
</dbReference>
<dbReference type="InterPro" id="IPR036821">
    <property type="entry name" value="Peptide_deformylase_sf"/>
</dbReference>
<feature type="binding site" evidence="2">
    <location>
        <position position="102"/>
    </location>
    <ligand>
        <name>Fe cation</name>
        <dbReference type="ChEBI" id="CHEBI:24875"/>
    </ligand>
</feature>
<feature type="binding site" evidence="2">
    <location>
        <position position="144"/>
    </location>
    <ligand>
        <name>Fe cation</name>
        <dbReference type="ChEBI" id="CHEBI:24875"/>
    </ligand>
</feature>
<dbReference type="InterPro" id="IPR023635">
    <property type="entry name" value="Peptide_deformylase"/>
</dbReference>
<dbReference type="HAMAP" id="MF_00163">
    <property type="entry name" value="Pep_deformylase"/>
    <property type="match status" value="1"/>
</dbReference>